<keyword evidence="12" id="KW-0342">GTP-binding</keyword>
<protein>
    <recommendedName>
        <fullName evidence="14">GTPase IMAP family member 8</fullName>
    </recommendedName>
    <alternativeName>
        <fullName evidence="15">Immune-associated nucleotide-binding protein 9</fullName>
    </alternativeName>
</protein>
<reference evidence="18" key="3">
    <citation type="submission" date="2025-08" db="UniProtKB">
        <authorList>
            <consortium name="Ensembl"/>
        </authorList>
    </citation>
    <scope>IDENTIFICATION</scope>
</reference>
<dbReference type="GO" id="GO:0005829">
    <property type="term" value="C:cytosol"/>
    <property type="evidence" value="ECO:0007669"/>
    <property type="project" value="UniProtKB-SubCell"/>
</dbReference>
<dbReference type="GO" id="GO:0005783">
    <property type="term" value="C:endoplasmic reticulum"/>
    <property type="evidence" value="ECO:0007669"/>
    <property type="project" value="UniProtKB-SubCell"/>
</dbReference>
<dbReference type="InParanoid" id="A0A3B1KG18"/>
<dbReference type="STRING" id="7994.ENSAMXP00000052821"/>
<keyword evidence="11" id="KW-0496">Mitochondrion</keyword>
<name>A0A3B1KG18_ASTMX</name>
<feature type="transmembrane region" description="Helical" evidence="16">
    <location>
        <begin position="236"/>
        <end position="258"/>
    </location>
</feature>
<evidence type="ECO:0000256" key="13">
    <source>
        <dbReference type="ARBA" id="ARBA00056809"/>
    </source>
</evidence>
<dbReference type="PANTHER" id="PTHR10903">
    <property type="entry name" value="GTPASE, IMAP FAMILY MEMBER-RELATED"/>
    <property type="match status" value="1"/>
</dbReference>
<feature type="transmembrane region" description="Helical" evidence="16">
    <location>
        <begin position="270"/>
        <end position="292"/>
    </location>
</feature>
<keyword evidence="7" id="KW-0677">Repeat</keyword>
<evidence type="ECO:0000256" key="9">
    <source>
        <dbReference type="ARBA" id="ARBA00022824"/>
    </source>
</evidence>
<evidence type="ECO:0000256" key="11">
    <source>
        <dbReference type="ARBA" id="ARBA00023128"/>
    </source>
</evidence>
<keyword evidence="10" id="KW-0333">Golgi apparatus</keyword>
<dbReference type="GO" id="GO:0005525">
    <property type="term" value="F:GTP binding"/>
    <property type="evidence" value="ECO:0007669"/>
    <property type="project" value="UniProtKB-KW"/>
</dbReference>
<keyword evidence="19" id="KW-1185">Reference proteome</keyword>
<dbReference type="Pfam" id="PF04548">
    <property type="entry name" value="AIG1"/>
    <property type="match status" value="1"/>
</dbReference>
<dbReference type="Ensembl" id="ENSAMXT00000042533.1">
    <property type="protein sequence ID" value="ENSAMXP00000052821.1"/>
    <property type="gene ID" value="ENSAMXG00000032809.1"/>
</dbReference>
<dbReference type="SUPFAM" id="SSF52540">
    <property type="entry name" value="P-loop containing nucleoside triphosphate hydrolases"/>
    <property type="match status" value="1"/>
</dbReference>
<evidence type="ECO:0000259" key="17">
    <source>
        <dbReference type="PROSITE" id="PS51720"/>
    </source>
</evidence>
<evidence type="ECO:0000256" key="15">
    <source>
        <dbReference type="ARBA" id="ARBA00077278"/>
    </source>
</evidence>
<evidence type="ECO:0000256" key="3">
    <source>
        <dbReference type="ARBA" id="ARBA00004514"/>
    </source>
</evidence>
<dbReference type="Proteomes" id="UP000018467">
    <property type="component" value="Unassembled WGS sequence"/>
</dbReference>
<comment type="subcellular location">
    <subcellularLocation>
        <location evidence="3">Cytoplasm</location>
        <location evidence="3">Cytosol</location>
    </subcellularLocation>
    <subcellularLocation>
        <location evidence="2">Endoplasmic reticulum</location>
    </subcellularLocation>
    <subcellularLocation>
        <location evidence="4">Golgi apparatus</location>
    </subcellularLocation>
    <subcellularLocation>
        <location evidence="1">Mitochondrion</location>
    </subcellularLocation>
</comment>
<dbReference type="PROSITE" id="PS51720">
    <property type="entry name" value="G_AIG1"/>
    <property type="match status" value="1"/>
</dbReference>
<dbReference type="Gene3D" id="3.40.50.300">
    <property type="entry name" value="P-loop containing nucleotide triphosphate hydrolases"/>
    <property type="match status" value="1"/>
</dbReference>
<evidence type="ECO:0000256" key="12">
    <source>
        <dbReference type="ARBA" id="ARBA00023134"/>
    </source>
</evidence>
<dbReference type="PANTHER" id="PTHR10903:SF188">
    <property type="entry name" value="GTPASE IMAP FAMILY MEMBER 2-LIKE-RELATED"/>
    <property type="match status" value="1"/>
</dbReference>
<evidence type="ECO:0000256" key="16">
    <source>
        <dbReference type="SAM" id="Phobius"/>
    </source>
</evidence>
<dbReference type="FunFam" id="3.40.50.300:FF:000536">
    <property type="entry name" value="GTPase IMAP family member 8"/>
    <property type="match status" value="1"/>
</dbReference>
<dbReference type="GO" id="GO:0005739">
    <property type="term" value="C:mitochondrion"/>
    <property type="evidence" value="ECO:0007669"/>
    <property type="project" value="UniProtKB-SubCell"/>
</dbReference>
<reference evidence="19" key="2">
    <citation type="journal article" date="2014" name="Nat. Commun.">
        <title>The cavefish genome reveals candidate genes for eye loss.</title>
        <authorList>
            <person name="McGaugh S.E."/>
            <person name="Gross J.B."/>
            <person name="Aken B."/>
            <person name="Blin M."/>
            <person name="Borowsky R."/>
            <person name="Chalopin D."/>
            <person name="Hinaux H."/>
            <person name="Jeffery W.R."/>
            <person name="Keene A."/>
            <person name="Ma L."/>
            <person name="Minx P."/>
            <person name="Murphy D."/>
            <person name="O'Quin K.E."/>
            <person name="Retaux S."/>
            <person name="Rohner N."/>
            <person name="Searle S.M."/>
            <person name="Stahl B.A."/>
            <person name="Tabin C."/>
            <person name="Volff J.N."/>
            <person name="Yoshizawa M."/>
            <person name="Warren W.C."/>
        </authorList>
    </citation>
    <scope>NUCLEOTIDE SEQUENCE [LARGE SCALE GENOMIC DNA]</scope>
    <source>
        <strain evidence="19">female</strain>
    </source>
</reference>
<evidence type="ECO:0000256" key="2">
    <source>
        <dbReference type="ARBA" id="ARBA00004240"/>
    </source>
</evidence>
<keyword evidence="16" id="KW-0472">Membrane</keyword>
<evidence type="ECO:0000256" key="6">
    <source>
        <dbReference type="ARBA" id="ARBA00022490"/>
    </source>
</evidence>
<evidence type="ECO:0000313" key="19">
    <source>
        <dbReference type="Proteomes" id="UP000018467"/>
    </source>
</evidence>
<dbReference type="GeneTree" id="ENSGT00940000166743"/>
<reference evidence="19" key="1">
    <citation type="submission" date="2013-03" db="EMBL/GenBank/DDBJ databases">
        <authorList>
            <person name="Jeffery W."/>
            <person name="Warren W."/>
            <person name="Wilson R.K."/>
        </authorList>
    </citation>
    <scope>NUCLEOTIDE SEQUENCE</scope>
    <source>
        <strain evidence="19">female</strain>
    </source>
</reference>
<dbReference type="AlphaFoldDB" id="A0A3B1KG18"/>
<comment type="function">
    <text evidence="13">Exerts an anti-apoptotic effect in the immune system and is involved in responses to infections.</text>
</comment>
<sequence length="294" mass="31989">MAEPELRLLLVGKTGVGTSSAGNTILGRTMFPSATGFSSQTQNIQKQSSVVENRTVTVMDSPNFYHSALSARDLRVEMERGVTSCSPGLHVLLLTLTPHTFTEQEEDIVTLFKQMFGEEALRYTMILFTHGDNLHGSTVEELIRNNMRLSNLVEQCGGRYHVLNNKDPANRGQVTELLQKIDVMVADNGNQYYTPLLFRSAHSITKPQYLCIIFIIVIAMGGINMQNKRSVDVVTFLHGSLTGLSAAAGGALLGKVWLPTWVKSARHYLIGPGGFPLTGLAGLAAVAGANVLKE</sequence>
<evidence type="ECO:0000256" key="5">
    <source>
        <dbReference type="ARBA" id="ARBA00008535"/>
    </source>
</evidence>
<organism evidence="18 19">
    <name type="scientific">Astyanax mexicanus</name>
    <name type="common">Blind cave fish</name>
    <name type="synonym">Astyanax fasciatus mexicanus</name>
    <dbReference type="NCBI Taxonomy" id="7994"/>
    <lineage>
        <taxon>Eukaryota</taxon>
        <taxon>Metazoa</taxon>
        <taxon>Chordata</taxon>
        <taxon>Craniata</taxon>
        <taxon>Vertebrata</taxon>
        <taxon>Euteleostomi</taxon>
        <taxon>Actinopterygii</taxon>
        <taxon>Neopterygii</taxon>
        <taxon>Teleostei</taxon>
        <taxon>Ostariophysi</taxon>
        <taxon>Characiformes</taxon>
        <taxon>Characoidei</taxon>
        <taxon>Acestrorhamphidae</taxon>
        <taxon>Acestrorhamphinae</taxon>
        <taxon>Astyanax</taxon>
    </lineage>
</organism>
<feature type="domain" description="AIG1-type G" evidence="17">
    <location>
        <begin position="3"/>
        <end position="202"/>
    </location>
</feature>
<evidence type="ECO:0000256" key="4">
    <source>
        <dbReference type="ARBA" id="ARBA00004555"/>
    </source>
</evidence>
<dbReference type="InterPro" id="IPR045058">
    <property type="entry name" value="GIMA/IAN/Toc"/>
</dbReference>
<dbReference type="InterPro" id="IPR006703">
    <property type="entry name" value="G_AIG1"/>
</dbReference>
<reference evidence="18" key="4">
    <citation type="submission" date="2025-09" db="UniProtKB">
        <authorList>
            <consortium name="Ensembl"/>
        </authorList>
    </citation>
    <scope>IDENTIFICATION</scope>
</reference>
<evidence type="ECO:0000256" key="8">
    <source>
        <dbReference type="ARBA" id="ARBA00022741"/>
    </source>
</evidence>
<accession>A0A3B1KG18</accession>
<keyword evidence="16" id="KW-1133">Transmembrane helix</keyword>
<keyword evidence="8" id="KW-0547">Nucleotide-binding</keyword>
<comment type="similarity">
    <text evidence="5">Belongs to the TRAFAC class TrmE-Era-EngA-EngB-Septin-like GTPase superfamily. AIG1/Toc34/Toc159-like paraseptin GTPase family. IAN subfamily.</text>
</comment>
<evidence type="ECO:0000256" key="10">
    <source>
        <dbReference type="ARBA" id="ARBA00023034"/>
    </source>
</evidence>
<evidence type="ECO:0000256" key="14">
    <source>
        <dbReference type="ARBA" id="ARBA00073539"/>
    </source>
</evidence>
<evidence type="ECO:0000256" key="1">
    <source>
        <dbReference type="ARBA" id="ARBA00004173"/>
    </source>
</evidence>
<keyword evidence="16" id="KW-0812">Transmembrane</keyword>
<keyword evidence="9" id="KW-0256">Endoplasmic reticulum</keyword>
<feature type="transmembrane region" description="Helical" evidence="16">
    <location>
        <begin position="207"/>
        <end position="224"/>
    </location>
</feature>
<evidence type="ECO:0000256" key="7">
    <source>
        <dbReference type="ARBA" id="ARBA00022737"/>
    </source>
</evidence>
<dbReference type="InterPro" id="IPR027417">
    <property type="entry name" value="P-loop_NTPase"/>
</dbReference>
<dbReference type="GO" id="GO:0005794">
    <property type="term" value="C:Golgi apparatus"/>
    <property type="evidence" value="ECO:0007669"/>
    <property type="project" value="UniProtKB-SubCell"/>
</dbReference>
<evidence type="ECO:0000313" key="18">
    <source>
        <dbReference type="Ensembl" id="ENSAMXP00000052821.1"/>
    </source>
</evidence>
<keyword evidence="6" id="KW-0963">Cytoplasm</keyword>
<proteinExistence type="inferred from homology"/>